<proteinExistence type="predicted"/>
<dbReference type="AlphaFoldDB" id="A0A0E9T6Q2"/>
<name>A0A0E9T6Q2_ANGAN</name>
<protein>
    <submittedName>
        <fullName evidence="1">Uncharacterized protein</fullName>
    </submittedName>
</protein>
<evidence type="ECO:0000313" key="1">
    <source>
        <dbReference type="EMBL" id="JAH48630.1"/>
    </source>
</evidence>
<reference evidence="1" key="2">
    <citation type="journal article" date="2015" name="Fish Shellfish Immunol.">
        <title>Early steps in the European eel (Anguilla anguilla)-Vibrio vulnificus interaction in the gills: Role of the RtxA13 toxin.</title>
        <authorList>
            <person name="Callol A."/>
            <person name="Pajuelo D."/>
            <person name="Ebbesson L."/>
            <person name="Teles M."/>
            <person name="MacKenzie S."/>
            <person name="Amaro C."/>
        </authorList>
    </citation>
    <scope>NUCLEOTIDE SEQUENCE</scope>
</reference>
<sequence length="28" mass="3514">MKYCNYILFKRDKRKKGNKVWETSFRSS</sequence>
<organism evidence="1">
    <name type="scientific">Anguilla anguilla</name>
    <name type="common">European freshwater eel</name>
    <name type="synonym">Muraena anguilla</name>
    <dbReference type="NCBI Taxonomy" id="7936"/>
    <lineage>
        <taxon>Eukaryota</taxon>
        <taxon>Metazoa</taxon>
        <taxon>Chordata</taxon>
        <taxon>Craniata</taxon>
        <taxon>Vertebrata</taxon>
        <taxon>Euteleostomi</taxon>
        <taxon>Actinopterygii</taxon>
        <taxon>Neopterygii</taxon>
        <taxon>Teleostei</taxon>
        <taxon>Anguilliformes</taxon>
        <taxon>Anguillidae</taxon>
        <taxon>Anguilla</taxon>
    </lineage>
</organism>
<reference evidence="1" key="1">
    <citation type="submission" date="2014-11" db="EMBL/GenBank/DDBJ databases">
        <authorList>
            <person name="Amaro Gonzalez C."/>
        </authorList>
    </citation>
    <scope>NUCLEOTIDE SEQUENCE</scope>
</reference>
<dbReference type="EMBL" id="GBXM01059947">
    <property type="protein sequence ID" value="JAH48630.1"/>
    <property type="molecule type" value="Transcribed_RNA"/>
</dbReference>
<accession>A0A0E9T6Q2</accession>